<gene>
    <name evidence="2" type="ORF">SAMN02745885_00424</name>
</gene>
<dbReference type="InterPro" id="IPR022026">
    <property type="entry name" value="DUF5981"/>
</dbReference>
<accession>A0A1T4M469</accession>
<keyword evidence="3" id="KW-1185">Reference proteome</keyword>
<organism evidence="2 3">
    <name type="scientific">Carboxydocella sporoproducens DSM 16521</name>
    <dbReference type="NCBI Taxonomy" id="1121270"/>
    <lineage>
        <taxon>Bacteria</taxon>
        <taxon>Bacillati</taxon>
        <taxon>Bacillota</taxon>
        <taxon>Clostridia</taxon>
        <taxon>Eubacteriales</taxon>
        <taxon>Clostridiales Family XVI. Incertae Sedis</taxon>
        <taxon>Carboxydocella</taxon>
    </lineage>
</organism>
<evidence type="ECO:0000313" key="3">
    <source>
        <dbReference type="Proteomes" id="UP000189933"/>
    </source>
</evidence>
<proteinExistence type="predicted"/>
<dbReference type="OrthoDB" id="9795431at2"/>
<sequence>MPQPAKSCQLCQTCLKQQTFDICPVRACAKGLNSGPCGGTRPGGQCEVGSRRCGWALIFQKAKTAAVALPANAGINLKFYG</sequence>
<dbReference type="Proteomes" id="UP000189933">
    <property type="component" value="Unassembled WGS sequence"/>
</dbReference>
<evidence type="ECO:0000313" key="2">
    <source>
        <dbReference type="EMBL" id="SJZ61790.1"/>
    </source>
</evidence>
<feature type="domain" description="Methylene-tetrahydrofolate reductase C-terminal-like" evidence="1">
    <location>
        <begin position="5"/>
        <end position="65"/>
    </location>
</feature>
<protein>
    <submittedName>
        <fullName evidence="2">Methylene-tetrahydrofolate reductase C terminal</fullName>
    </submittedName>
</protein>
<dbReference type="Pfam" id="PF12225">
    <property type="entry name" value="DUF5981"/>
    <property type="match status" value="1"/>
</dbReference>
<evidence type="ECO:0000259" key="1">
    <source>
        <dbReference type="Pfam" id="PF12225"/>
    </source>
</evidence>
<dbReference type="EMBL" id="FUXM01000003">
    <property type="protein sequence ID" value="SJZ61790.1"/>
    <property type="molecule type" value="Genomic_DNA"/>
</dbReference>
<dbReference type="AlphaFoldDB" id="A0A1T4M469"/>
<name>A0A1T4M469_9FIRM</name>
<reference evidence="3" key="1">
    <citation type="submission" date="2017-02" db="EMBL/GenBank/DDBJ databases">
        <authorList>
            <person name="Varghese N."/>
            <person name="Submissions S."/>
        </authorList>
    </citation>
    <scope>NUCLEOTIDE SEQUENCE [LARGE SCALE GENOMIC DNA]</scope>
    <source>
        <strain evidence="3">DSM 16521</strain>
    </source>
</reference>
<dbReference type="RefSeq" id="WP_078664575.1">
    <property type="nucleotide sequence ID" value="NZ_FUXM01000003.1"/>
</dbReference>